<dbReference type="GO" id="GO:0005524">
    <property type="term" value="F:ATP binding"/>
    <property type="evidence" value="ECO:0007669"/>
    <property type="project" value="UniProtKB-KW"/>
</dbReference>
<evidence type="ECO:0000256" key="3">
    <source>
        <dbReference type="ARBA" id="ARBA00022777"/>
    </source>
</evidence>
<protein>
    <recommendedName>
        <fullName evidence="5">Thiamine diphosphokinase</fullName>
        <ecNumber evidence="5">2.7.6.2</ecNumber>
    </recommendedName>
</protein>
<dbReference type="EMBL" id="VBOZ01000035">
    <property type="protein sequence ID" value="TMQ62865.1"/>
    <property type="molecule type" value="Genomic_DNA"/>
</dbReference>
<dbReference type="SMART" id="SM00983">
    <property type="entry name" value="TPK_B1_binding"/>
    <property type="match status" value="1"/>
</dbReference>
<dbReference type="PANTHER" id="PTHR41299">
    <property type="entry name" value="THIAMINE PYROPHOSPHOKINASE"/>
    <property type="match status" value="1"/>
</dbReference>
<accession>A0A538TGV6</accession>
<sequence>MSNAVILANGFPPSRETLTRALARSSLFVCADGGANVARDFGLTPHAIIGDLDSATTETLAHFIDLPIIRDADTERTDTEKAVEWVFKQGTFDVVTLLGASAGRLDHVLGHVSLLRRHHDRARLILEDDSGRAWLARGTAAIEGKPGAVVSFFAVGEPAEGVTTDNLRYRLRDSRLEMGIQDSISNVVERNPASIRIARGDLLVIELTKT</sequence>
<evidence type="ECO:0000313" key="8">
    <source>
        <dbReference type="Proteomes" id="UP000317691"/>
    </source>
</evidence>
<evidence type="ECO:0000256" key="1">
    <source>
        <dbReference type="ARBA" id="ARBA00022679"/>
    </source>
</evidence>
<dbReference type="SUPFAM" id="SSF63999">
    <property type="entry name" value="Thiamin pyrophosphokinase, catalytic domain"/>
    <property type="match status" value="1"/>
</dbReference>
<dbReference type="Gene3D" id="3.40.50.10240">
    <property type="entry name" value="Thiamin pyrophosphokinase, catalytic domain"/>
    <property type="match status" value="1"/>
</dbReference>
<evidence type="ECO:0000256" key="2">
    <source>
        <dbReference type="ARBA" id="ARBA00022741"/>
    </source>
</evidence>
<evidence type="ECO:0000256" key="5">
    <source>
        <dbReference type="NCBIfam" id="TIGR01378"/>
    </source>
</evidence>
<dbReference type="Proteomes" id="UP000317691">
    <property type="component" value="Unassembled WGS sequence"/>
</dbReference>
<dbReference type="Pfam" id="PF04263">
    <property type="entry name" value="TPK_catalytic"/>
    <property type="match status" value="1"/>
</dbReference>
<dbReference type="InterPro" id="IPR036371">
    <property type="entry name" value="TPK_B1-bd_sf"/>
</dbReference>
<proteinExistence type="predicted"/>
<keyword evidence="4" id="KW-0067">ATP-binding</keyword>
<dbReference type="SUPFAM" id="SSF63862">
    <property type="entry name" value="Thiamin pyrophosphokinase, substrate-binding domain"/>
    <property type="match status" value="1"/>
</dbReference>
<dbReference type="InterPro" id="IPR007373">
    <property type="entry name" value="Thiamin_PyroPKinase_B1-bd"/>
</dbReference>
<name>A0A538TGV6_UNCEI</name>
<dbReference type="GO" id="GO:0030975">
    <property type="term" value="F:thiamine binding"/>
    <property type="evidence" value="ECO:0007669"/>
    <property type="project" value="InterPro"/>
</dbReference>
<gene>
    <name evidence="7" type="ORF">E6K79_11455</name>
</gene>
<keyword evidence="2" id="KW-0547">Nucleotide-binding</keyword>
<reference evidence="7 8" key="1">
    <citation type="journal article" date="2019" name="Nat. Microbiol.">
        <title>Mediterranean grassland soil C-N compound turnover is dependent on rainfall and depth, and is mediated by genomically divergent microorganisms.</title>
        <authorList>
            <person name="Diamond S."/>
            <person name="Andeer P.F."/>
            <person name="Li Z."/>
            <person name="Crits-Christoph A."/>
            <person name="Burstein D."/>
            <person name="Anantharaman K."/>
            <person name="Lane K.R."/>
            <person name="Thomas B.C."/>
            <person name="Pan C."/>
            <person name="Northen T.R."/>
            <person name="Banfield J.F."/>
        </authorList>
    </citation>
    <scope>NUCLEOTIDE SEQUENCE [LARGE SCALE GENOMIC DNA]</scope>
    <source>
        <strain evidence="7">WS_9</strain>
    </source>
</reference>
<dbReference type="GO" id="GO:0009229">
    <property type="term" value="P:thiamine diphosphate biosynthetic process"/>
    <property type="evidence" value="ECO:0007669"/>
    <property type="project" value="InterPro"/>
</dbReference>
<evidence type="ECO:0000313" key="7">
    <source>
        <dbReference type="EMBL" id="TMQ62865.1"/>
    </source>
</evidence>
<dbReference type="InterPro" id="IPR036759">
    <property type="entry name" value="TPK_catalytic_sf"/>
</dbReference>
<keyword evidence="3 7" id="KW-0418">Kinase</keyword>
<dbReference type="InterPro" id="IPR007371">
    <property type="entry name" value="TPK_catalytic"/>
</dbReference>
<dbReference type="AlphaFoldDB" id="A0A538TGV6"/>
<dbReference type="PANTHER" id="PTHR41299:SF1">
    <property type="entry name" value="THIAMINE PYROPHOSPHOKINASE"/>
    <property type="match status" value="1"/>
</dbReference>
<keyword evidence="1 7" id="KW-0808">Transferase</keyword>
<dbReference type="InterPro" id="IPR053149">
    <property type="entry name" value="TPK"/>
</dbReference>
<dbReference type="GO" id="GO:0006772">
    <property type="term" value="P:thiamine metabolic process"/>
    <property type="evidence" value="ECO:0007669"/>
    <property type="project" value="UniProtKB-UniRule"/>
</dbReference>
<organism evidence="7 8">
    <name type="scientific">Eiseniibacteriota bacterium</name>
    <dbReference type="NCBI Taxonomy" id="2212470"/>
    <lineage>
        <taxon>Bacteria</taxon>
        <taxon>Candidatus Eiseniibacteriota</taxon>
    </lineage>
</organism>
<dbReference type="Pfam" id="PF04265">
    <property type="entry name" value="TPK_B1_binding"/>
    <property type="match status" value="1"/>
</dbReference>
<dbReference type="InterPro" id="IPR006282">
    <property type="entry name" value="Thi_PPkinase"/>
</dbReference>
<dbReference type="CDD" id="cd07995">
    <property type="entry name" value="TPK"/>
    <property type="match status" value="1"/>
</dbReference>
<dbReference type="NCBIfam" id="TIGR01378">
    <property type="entry name" value="thi_PPkinase"/>
    <property type="match status" value="1"/>
</dbReference>
<comment type="caution">
    <text evidence="7">The sequence shown here is derived from an EMBL/GenBank/DDBJ whole genome shotgun (WGS) entry which is preliminary data.</text>
</comment>
<dbReference type="GO" id="GO:0004788">
    <property type="term" value="F:thiamine diphosphokinase activity"/>
    <property type="evidence" value="ECO:0007669"/>
    <property type="project" value="UniProtKB-UniRule"/>
</dbReference>
<evidence type="ECO:0000256" key="4">
    <source>
        <dbReference type="ARBA" id="ARBA00022840"/>
    </source>
</evidence>
<feature type="domain" description="Thiamin pyrophosphokinase thiamin-binding" evidence="6">
    <location>
        <begin position="144"/>
        <end position="203"/>
    </location>
</feature>
<dbReference type="EC" id="2.7.6.2" evidence="5"/>
<evidence type="ECO:0000259" key="6">
    <source>
        <dbReference type="SMART" id="SM00983"/>
    </source>
</evidence>
<dbReference type="GO" id="GO:0016301">
    <property type="term" value="F:kinase activity"/>
    <property type="evidence" value="ECO:0007669"/>
    <property type="project" value="UniProtKB-KW"/>
</dbReference>